<dbReference type="InterPro" id="IPR022770">
    <property type="entry name" value="IucA/IucC-like_C"/>
</dbReference>
<evidence type="ECO:0000313" key="6">
    <source>
        <dbReference type="EMBL" id="MDI2031423.1"/>
    </source>
</evidence>
<dbReference type="EMBL" id="JASAOF010000018">
    <property type="protein sequence ID" value="MDI2031423.1"/>
    <property type="molecule type" value="Genomic_DNA"/>
</dbReference>
<protein>
    <submittedName>
        <fullName evidence="6">IucA/IucC family protein</fullName>
    </submittedName>
</protein>
<dbReference type="Gene3D" id="1.10.510.40">
    <property type="match status" value="1"/>
</dbReference>
<feature type="region of interest" description="Disordered" evidence="3">
    <location>
        <begin position="41"/>
        <end position="61"/>
    </location>
</feature>
<dbReference type="InterPro" id="IPR037455">
    <property type="entry name" value="LucA/IucC-like"/>
</dbReference>
<name>A0ABT6PTX2_9PSEU</name>
<dbReference type="Proteomes" id="UP001237595">
    <property type="component" value="Unassembled WGS sequence"/>
</dbReference>
<dbReference type="PANTHER" id="PTHR34384:SF6">
    <property type="entry name" value="STAPHYLOFERRIN B SYNTHASE"/>
    <property type="match status" value="1"/>
</dbReference>
<accession>A0ABT6PTX2</accession>
<dbReference type="Gene3D" id="3.30.310.280">
    <property type="match status" value="1"/>
</dbReference>
<feature type="domain" description="Aerobactin siderophore biosynthesis IucA/IucC N-terminal" evidence="4">
    <location>
        <begin position="146"/>
        <end position="388"/>
    </location>
</feature>
<proteinExistence type="inferred from homology"/>
<keyword evidence="7" id="KW-1185">Reference proteome</keyword>
<sequence>MTAELVRAALTDPRFPEVRRRVFRQLLESLLYEGALTTENAATENAATERDGDEHVVTGEDRDGKPVRYSFRAVRRFGFDRVGLTSPVLREGVEADSVTRFLTEVRGSLDADPDHIVAFARELEETLFKDALSEHLREDPPSTADHDALETAITDGHRYHPTYKSRVGFDVADDLAFGPEFANPLRPLWLAAHRDITEVSASGSLDRQYLADQLGGEATRFHRLIEDVGEPDEYVLVPVHPWQWRERLARAFSEQLARGELIPLGPDPHEFLPQQSIRTLTCRDVPERPYLKLSLSMVNTSTSRGLAAHTVRNAPRVTDWLREVVAGDAYLSGELRPILLGEELGVAVTPESGLLRPDTYGALACIWRESLHPHLEPGERAMPFTGLTSCLRDGTPLIAEWLREQGAENWVRGLVRVAAIPLVHLLCAHGIALESHAQNMALVHVDGVPERVVLKDFHDGVRFSPQHLAGEAPELAAPPAHHQNRNSFVETDELSLVTDFLLDAFFFINLGELAIFLDDRGELAERDFWRVVAEEIRAHQERFPDLAERFALFDLFTPAIEVEKLTSRRLHPDTELRLHAVPNPLAEVEKC</sequence>
<organism evidence="6 7">
    <name type="scientific">Saccharopolyspora ipomoeae</name>
    <dbReference type="NCBI Taxonomy" id="3042027"/>
    <lineage>
        <taxon>Bacteria</taxon>
        <taxon>Bacillati</taxon>
        <taxon>Actinomycetota</taxon>
        <taxon>Actinomycetes</taxon>
        <taxon>Pseudonocardiales</taxon>
        <taxon>Pseudonocardiaceae</taxon>
        <taxon>Saccharopolyspora</taxon>
    </lineage>
</organism>
<evidence type="ECO:0000313" key="7">
    <source>
        <dbReference type="Proteomes" id="UP001237595"/>
    </source>
</evidence>
<dbReference type="Gene3D" id="6.10.250.3370">
    <property type="match status" value="1"/>
</dbReference>
<dbReference type="Pfam" id="PF06276">
    <property type="entry name" value="FhuF"/>
    <property type="match status" value="1"/>
</dbReference>
<gene>
    <name evidence="6" type="ORF">QFW96_22535</name>
</gene>
<comment type="caution">
    <text evidence="6">The sequence shown here is derived from an EMBL/GenBank/DDBJ whole genome shotgun (WGS) entry which is preliminary data.</text>
</comment>
<evidence type="ECO:0000259" key="5">
    <source>
        <dbReference type="Pfam" id="PF06276"/>
    </source>
</evidence>
<comment type="similarity">
    <text evidence="2">Belongs to the IucA/IucC family.</text>
</comment>
<feature type="domain" description="Aerobactin siderophore biosynthesis IucA/IucC-like C-terminal" evidence="5">
    <location>
        <begin position="409"/>
        <end position="577"/>
    </location>
</feature>
<evidence type="ECO:0000259" key="4">
    <source>
        <dbReference type="Pfam" id="PF04183"/>
    </source>
</evidence>
<reference evidence="6 7" key="1">
    <citation type="submission" date="2023-04" db="EMBL/GenBank/DDBJ databases">
        <title>Draft genome sequence of Saccharopolyspora sp. TS4A08 isolated from sweet potato rhizospheric soil.</title>
        <authorList>
            <person name="Suksaard P."/>
            <person name="Duangmal K."/>
        </authorList>
    </citation>
    <scope>NUCLEOTIDE SEQUENCE [LARGE SCALE GENOMIC DNA]</scope>
    <source>
        <strain evidence="6 7">TS4A08</strain>
    </source>
</reference>
<evidence type="ECO:0000256" key="3">
    <source>
        <dbReference type="SAM" id="MobiDB-lite"/>
    </source>
</evidence>
<evidence type="ECO:0000256" key="2">
    <source>
        <dbReference type="ARBA" id="ARBA00007832"/>
    </source>
</evidence>
<dbReference type="Pfam" id="PF04183">
    <property type="entry name" value="IucA_IucC"/>
    <property type="match status" value="1"/>
</dbReference>
<comment type="pathway">
    <text evidence="1">Siderophore biosynthesis.</text>
</comment>
<dbReference type="InterPro" id="IPR007310">
    <property type="entry name" value="Aerobactin_biosyn_IucA/IucC_N"/>
</dbReference>
<evidence type="ECO:0000256" key="1">
    <source>
        <dbReference type="ARBA" id="ARBA00004924"/>
    </source>
</evidence>
<dbReference type="PANTHER" id="PTHR34384">
    <property type="entry name" value="L-2,3-DIAMINOPROPANOATE--CITRATE LIGASE"/>
    <property type="match status" value="1"/>
</dbReference>
<dbReference type="RefSeq" id="WP_281457701.1">
    <property type="nucleotide sequence ID" value="NZ_JASAOF010000018.1"/>
</dbReference>
<feature type="compositionally biased region" description="Basic and acidic residues" evidence="3">
    <location>
        <begin position="47"/>
        <end position="61"/>
    </location>
</feature>